<feature type="chain" id="PRO_5045918268" evidence="1">
    <location>
        <begin position="26"/>
        <end position="112"/>
    </location>
</feature>
<gene>
    <name evidence="2" type="ORF">IGX34_10930</name>
</gene>
<evidence type="ECO:0000256" key="1">
    <source>
        <dbReference type="SAM" id="SignalP"/>
    </source>
</evidence>
<protein>
    <submittedName>
        <fullName evidence="2">Uncharacterized protein</fullName>
    </submittedName>
</protein>
<dbReference type="EMBL" id="JACZZA010000006">
    <property type="protein sequence ID" value="MBE1160905.1"/>
    <property type="molecule type" value="Genomic_DNA"/>
</dbReference>
<dbReference type="InterPro" id="IPR049973">
    <property type="entry name" value="STY0301-like"/>
</dbReference>
<comment type="caution">
    <text evidence="2">The sequence shown here is derived from an EMBL/GenBank/DDBJ whole genome shotgun (WGS) entry which is preliminary data.</text>
</comment>
<keyword evidence="1" id="KW-0732">Signal</keyword>
<sequence>MATKGTNITRSSAALAVVMAIPTCAACDAAAKHHYQCPSSLADRGSQHALVHADVFDGPPEDKAFLRAWGDLKGGDIYLVCSYAETDKVVSIHAIGVNTCGDSSKPSTAYCD</sequence>
<reference evidence="2 3" key="1">
    <citation type="submission" date="2020-09" db="EMBL/GenBank/DDBJ databases">
        <title>Dyella sp. 7MK23 isolated from forest soil.</title>
        <authorList>
            <person name="Fu J."/>
        </authorList>
    </citation>
    <scope>NUCLEOTIDE SEQUENCE [LARGE SCALE GENOMIC DNA]</scope>
    <source>
        <strain evidence="2 3">7MK23</strain>
    </source>
</reference>
<dbReference type="RefSeq" id="WP_192555767.1">
    <property type="nucleotide sequence ID" value="NZ_JACZZA010000006.1"/>
</dbReference>
<dbReference type="Proteomes" id="UP000651010">
    <property type="component" value="Unassembled WGS sequence"/>
</dbReference>
<organism evidence="2 3">
    <name type="scientific">Dyella acidiphila</name>
    <dbReference type="NCBI Taxonomy" id="2775866"/>
    <lineage>
        <taxon>Bacteria</taxon>
        <taxon>Pseudomonadati</taxon>
        <taxon>Pseudomonadota</taxon>
        <taxon>Gammaproteobacteria</taxon>
        <taxon>Lysobacterales</taxon>
        <taxon>Rhodanobacteraceae</taxon>
        <taxon>Dyella</taxon>
    </lineage>
</organism>
<dbReference type="NCBIfam" id="NF042415">
    <property type="entry name" value="STY0301_fam"/>
    <property type="match status" value="1"/>
</dbReference>
<name>A0ABR9GA48_9GAMM</name>
<evidence type="ECO:0000313" key="2">
    <source>
        <dbReference type="EMBL" id="MBE1160905.1"/>
    </source>
</evidence>
<evidence type="ECO:0000313" key="3">
    <source>
        <dbReference type="Proteomes" id="UP000651010"/>
    </source>
</evidence>
<proteinExistence type="predicted"/>
<feature type="signal peptide" evidence="1">
    <location>
        <begin position="1"/>
        <end position="25"/>
    </location>
</feature>
<accession>A0ABR9GA48</accession>
<keyword evidence="3" id="KW-1185">Reference proteome</keyword>